<dbReference type="STRING" id="318479.A0A3P7PL06"/>
<evidence type="ECO:0000256" key="6">
    <source>
        <dbReference type="ARBA" id="ARBA00022438"/>
    </source>
</evidence>
<dbReference type="InterPro" id="IPR005317">
    <property type="entry name" value="Dipeptidyl-peptase3"/>
</dbReference>
<evidence type="ECO:0000256" key="5">
    <source>
        <dbReference type="ARBA" id="ARBA00014713"/>
    </source>
</evidence>
<name>A0A3P7PL06_DRAME</name>
<evidence type="ECO:0000313" key="19">
    <source>
        <dbReference type="Proteomes" id="UP000274756"/>
    </source>
</evidence>
<dbReference type="InterPro" id="IPR039461">
    <property type="entry name" value="Peptidase_M49"/>
</dbReference>
<evidence type="ECO:0000256" key="2">
    <source>
        <dbReference type="ARBA" id="ARBA00004496"/>
    </source>
</evidence>
<dbReference type="GO" id="GO:0008235">
    <property type="term" value="F:metalloexopeptidase activity"/>
    <property type="evidence" value="ECO:0007669"/>
    <property type="project" value="InterPro"/>
</dbReference>
<evidence type="ECO:0000256" key="11">
    <source>
        <dbReference type="ARBA" id="ARBA00022833"/>
    </source>
</evidence>
<dbReference type="FunFam" id="3.30.540.30:FF:000001">
    <property type="entry name" value="Dipeptidyl peptidase 3"/>
    <property type="match status" value="1"/>
</dbReference>
<protein>
    <recommendedName>
        <fullName evidence="5 15">Dipeptidyl peptidase 3</fullName>
        <ecNumber evidence="4 15">3.4.14.4</ecNumber>
    </recommendedName>
    <alternativeName>
        <fullName evidence="13 15">Dipeptidyl aminopeptidase III</fullName>
    </alternativeName>
    <alternativeName>
        <fullName evidence="14 15">Dipeptidyl peptidase III</fullName>
    </alternativeName>
</protein>
<evidence type="ECO:0000256" key="16">
    <source>
        <dbReference type="PIRSR" id="PIRSR007828-1"/>
    </source>
</evidence>
<dbReference type="AlphaFoldDB" id="A0A3P7PL06"/>
<dbReference type="Gene3D" id="3.30.540.30">
    <property type="match status" value="2"/>
</dbReference>
<comment type="similarity">
    <text evidence="3 15">Belongs to the peptidase M49 family.</text>
</comment>
<evidence type="ECO:0000256" key="15">
    <source>
        <dbReference type="PIRNR" id="PIRNR007828"/>
    </source>
</evidence>
<dbReference type="GO" id="GO:0046872">
    <property type="term" value="F:metal ion binding"/>
    <property type="evidence" value="ECO:0007669"/>
    <property type="project" value="UniProtKB-KW"/>
</dbReference>
<dbReference type="EC" id="3.4.14.4" evidence="4 15"/>
<dbReference type="PIRSF" id="PIRSF007828">
    <property type="entry name" value="Dipeptidyl-peptidase_III"/>
    <property type="match status" value="1"/>
</dbReference>
<keyword evidence="6 15" id="KW-0031">Aminopeptidase</keyword>
<evidence type="ECO:0000256" key="9">
    <source>
        <dbReference type="ARBA" id="ARBA00022723"/>
    </source>
</evidence>
<evidence type="ECO:0000256" key="14">
    <source>
        <dbReference type="ARBA" id="ARBA00032119"/>
    </source>
</evidence>
<comment type="subcellular location">
    <subcellularLocation>
        <location evidence="2">Cytoplasm</location>
    </subcellularLocation>
</comment>
<comment type="catalytic activity">
    <reaction evidence="1 15">
        <text>Release of an N-terminal dipeptide from a peptide comprising four or more residues, with broad specificity. Also acts on dipeptidyl 2-naphthylamides.</text>
        <dbReference type="EC" id="3.4.14.4"/>
    </reaction>
</comment>
<dbReference type="GO" id="GO:0006508">
    <property type="term" value="P:proteolysis"/>
    <property type="evidence" value="ECO:0007669"/>
    <property type="project" value="UniProtKB-KW"/>
</dbReference>
<evidence type="ECO:0000256" key="3">
    <source>
        <dbReference type="ARBA" id="ARBA00010200"/>
    </source>
</evidence>
<keyword evidence="8 15" id="KW-0645">Protease</keyword>
<dbReference type="OrthoDB" id="4694525at2759"/>
<feature type="binding site" evidence="17">
    <location>
        <position position="390"/>
    </location>
    <ligand>
        <name>Zn(2+)</name>
        <dbReference type="ChEBI" id="CHEBI:29105"/>
        <note>catalytic</note>
    </ligand>
</feature>
<dbReference type="PANTHER" id="PTHR23422">
    <property type="entry name" value="DIPEPTIDYL PEPTIDASE III-RELATED"/>
    <property type="match status" value="1"/>
</dbReference>
<comment type="cofactor">
    <cofactor evidence="15 17">
        <name>Zn(2+)</name>
        <dbReference type="ChEBI" id="CHEBI:29105"/>
    </cofactor>
    <text evidence="15 17">Binds 1 zinc ion per subunit.</text>
</comment>
<evidence type="ECO:0000256" key="4">
    <source>
        <dbReference type="ARBA" id="ARBA00012063"/>
    </source>
</evidence>
<evidence type="ECO:0000313" key="18">
    <source>
        <dbReference type="EMBL" id="VDN55415.1"/>
    </source>
</evidence>
<keyword evidence="11 15" id="KW-0862">Zinc</keyword>
<proteinExistence type="inferred from homology"/>
<dbReference type="GO" id="GO:0005737">
    <property type="term" value="C:cytoplasm"/>
    <property type="evidence" value="ECO:0007669"/>
    <property type="project" value="UniProtKB-SubCell"/>
</dbReference>
<reference evidence="18 19" key="1">
    <citation type="submission" date="2018-11" db="EMBL/GenBank/DDBJ databases">
        <authorList>
            <consortium name="Pathogen Informatics"/>
        </authorList>
    </citation>
    <scope>NUCLEOTIDE SEQUENCE [LARGE SCALE GENOMIC DNA]</scope>
</reference>
<accession>A0A3P7PL06</accession>
<feature type="binding site" evidence="17">
    <location>
        <position position="442"/>
    </location>
    <ligand>
        <name>Zn(2+)</name>
        <dbReference type="ChEBI" id="CHEBI:29105"/>
        <note>catalytic</note>
    </ligand>
</feature>
<dbReference type="GO" id="GO:0004177">
    <property type="term" value="F:aminopeptidase activity"/>
    <property type="evidence" value="ECO:0007669"/>
    <property type="project" value="UniProtKB-KW"/>
</dbReference>
<gene>
    <name evidence="18" type="ORF">DME_LOCUS5388</name>
</gene>
<evidence type="ECO:0000256" key="12">
    <source>
        <dbReference type="ARBA" id="ARBA00023049"/>
    </source>
</evidence>
<feature type="binding site" evidence="17">
    <location>
        <position position="385"/>
    </location>
    <ligand>
        <name>Zn(2+)</name>
        <dbReference type="ChEBI" id="CHEBI:29105"/>
        <note>catalytic</note>
    </ligand>
</feature>
<keyword evidence="19" id="KW-1185">Reference proteome</keyword>
<evidence type="ECO:0000256" key="1">
    <source>
        <dbReference type="ARBA" id="ARBA00001336"/>
    </source>
</evidence>
<dbReference type="FunFam" id="3.30.540.30:FF:000002">
    <property type="entry name" value="Dipeptidyl peptidase 3"/>
    <property type="match status" value="1"/>
</dbReference>
<feature type="active site" evidence="16">
    <location>
        <position position="386"/>
    </location>
</feature>
<dbReference type="EMBL" id="UYYG01001152">
    <property type="protein sequence ID" value="VDN55415.1"/>
    <property type="molecule type" value="Genomic_DNA"/>
</dbReference>
<dbReference type="PANTHER" id="PTHR23422:SF11">
    <property type="entry name" value="DIPEPTIDYL PEPTIDASE 3"/>
    <property type="match status" value="1"/>
</dbReference>
<evidence type="ECO:0000256" key="17">
    <source>
        <dbReference type="PIRSR" id="PIRSR007828-2"/>
    </source>
</evidence>
<organism evidence="18 19">
    <name type="scientific">Dracunculus medinensis</name>
    <name type="common">Guinea worm</name>
    <dbReference type="NCBI Taxonomy" id="318479"/>
    <lineage>
        <taxon>Eukaryota</taxon>
        <taxon>Metazoa</taxon>
        <taxon>Ecdysozoa</taxon>
        <taxon>Nematoda</taxon>
        <taxon>Chromadorea</taxon>
        <taxon>Rhabditida</taxon>
        <taxon>Spirurina</taxon>
        <taxon>Dracunculoidea</taxon>
        <taxon>Dracunculidae</taxon>
        <taxon>Dracunculus</taxon>
    </lineage>
</organism>
<dbReference type="Proteomes" id="UP000274756">
    <property type="component" value="Unassembled WGS sequence"/>
</dbReference>
<keyword evidence="7 15" id="KW-0963">Cytoplasm</keyword>
<evidence type="ECO:0000256" key="8">
    <source>
        <dbReference type="ARBA" id="ARBA00022670"/>
    </source>
</evidence>
<evidence type="ECO:0000256" key="10">
    <source>
        <dbReference type="ARBA" id="ARBA00022801"/>
    </source>
</evidence>
<dbReference type="Pfam" id="PF03571">
    <property type="entry name" value="Peptidase_M49"/>
    <property type="match status" value="1"/>
</dbReference>
<keyword evidence="10 15" id="KW-0378">Hydrolase</keyword>
<keyword evidence="9 15" id="KW-0479">Metal-binding</keyword>
<keyword evidence="12 15" id="KW-0482">Metalloprotease</keyword>
<dbReference type="GO" id="GO:0008239">
    <property type="term" value="F:dipeptidyl-peptidase activity"/>
    <property type="evidence" value="ECO:0007669"/>
    <property type="project" value="UniProtKB-UniRule"/>
</dbReference>
<evidence type="ECO:0000256" key="7">
    <source>
        <dbReference type="ARBA" id="ARBA00022490"/>
    </source>
</evidence>
<sequence length="656" mass="75303">MQTSYESAQLFVTFYRLFSCETISSLKEKALKLGWTENDFLSFLTFVACFYGNSGNYKSFGDSKIVPDIEKEKLRALLKVSAAAQNYSNFLKHYDMIEERVFSLNEKTVTIGLPDKGVSGFFSSNVNKEDTDIIADYFKKKRLEEWNTRLLKNIKDGETVYTIRLASIDHELSNEKFSGATILIERCDYGPILLHTVHWLKKALPFVANENQEKMISMFIKHFESGDINEHKEGSRYWIKDIEPVVEFYIGFIENYRDPVGTRASFEGFVAVVNKSTSKKFQKLVKKAEDILTRLPWEKEYEKDVFLKPDFTALDVISFASDIIPQGINIPNYDAIRQDEGFKNVTLSNVMAAIPAQKINFLTEEDEALFVKHYKDSFEVQVGLHELLGHGSGKLFQRNVDGTFNFDKNVKDMITGQKVTSWYEPGETWSSKFGDLSNPYEECRADGVGYYLSTYPDILKIFGFEGEMAEIIKYVNWMLELRSGLLALEFYSAETKKWRQAHCYGRFVLLNVCIEAGKGLVTIDEVKGDDGEPDLLFKLDKTKIDSVGKPAIGQFLRKLQAYKSTGDYGNGSKFFMNIGNVSNRALKWRDIVIKRRQPRKIFVQSNTLLDDNGFVSLKCYPASFEGVIQSFVDRYSSEEIEALEKVWLRDFPLFNH</sequence>
<evidence type="ECO:0000256" key="13">
    <source>
        <dbReference type="ARBA" id="ARBA00031288"/>
    </source>
</evidence>